<keyword evidence="1 2" id="KW-0732">Signal</keyword>
<reference evidence="3" key="1">
    <citation type="submission" date="2022-05" db="EMBL/GenBank/DDBJ databases">
        <authorList>
            <person name="Jo J.-H."/>
            <person name="Im W.-T."/>
        </authorList>
    </citation>
    <scope>NUCLEOTIDE SEQUENCE</scope>
    <source>
        <strain evidence="3">RB56-2</strain>
    </source>
</reference>
<dbReference type="SUPFAM" id="SSF89392">
    <property type="entry name" value="Prokaryotic lipoproteins and lipoprotein localization factors"/>
    <property type="match status" value="1"/>
</dbReference>
<protein>
    <submittedName>
        <fullName evidence="3">Outer membrane lipoprotein carrier protein LolA</fullName>
    </submittedName>
</protein>
<gene>
    <name evidence="3" type="ORF">LZ518_10635</name>
</gene>
<dbReference type="Gene3D" id="2.50.20.10">
    <property type="entry name" value="Lipoprotein localisation LolA/LolB/LppX"/>
    <property type="match status" value="1"/>
</dbReference>
<evidence type="ECO:0000313" key="4">
    <source>
        <dbReference type="Proteomes" id="UP001165383"/>
    </source>
</evidence>
<dbReference type="PANTHER" id="PTHR35869:SF1">
    <property type="entry name" value="OUTER-MEMBRANE LIPOPROTEIN CARRIER PROTEIN"/>
    <property type="match status" value="1"/>
</dbReference>
<dbReference type="InterPro" id="IPR029046">
    <property type="entry name" value="LolA/LolB/LppX"/>
</dbReference>
<dbReference type="EMBL" id="JAMGBB010000001">
    <property type="protein sequence ID" value="MCL6741587.1"/>
    <property type="molecule type" value="Genomic_DNA"/>
</dbReference>
<evidence type="ECO:0000256" key="2">
    <source>
        <dbReference type="SAM" id="SignalP"/>
    </source>
</evidence>
<dbReference type="CDD" id="cd16325">
    <property type="entry name" value="LolA"/>
    <property type="match status" value="1"/>
</dbReference>
<dbReference type="RefSeq" id="WP_249915962.1">
    <property type="nucleotide sequence ID" value="NZ_JAMGBB010000001.1"/>
</dbReference>
<accession>A0ABT0SB34</accession>
<keyword evidence="4" id="KW-1185">Reference proteome</keyword>
<dbReference type="InterPro" id="IPR004564">
    <property type="entry name" value="OM_lipoprot_carrier_LolA-like"/>
</dbReference>
<comment type="caution">
    <text evidence="3">The sequence shown here is derived from an EMBL/GenBank/DDBJ whole genome shotgun (WGS) entry which is preliminary data.</text>
</comment>
<dbReference type="Pfam" id="PF03548">
    <property type="entry name" value="LolA"/>
    <property type="match status" value="1"/>
</dbReference>
<evidence type="ECO:0000313" key="3">
    <source>
        <dbReference type="EMBL" id="MCL6741587.1"/>
    </source>
</evidence>
<organism evidence="3 4">
    <name type="scientific">Sphingomonas brevis</name>
    <dbReference type="NCBI Taxonomy" id="2908206"/>
    <lineage>
        <taxon>Bacteria</taxon>
        <taxon>Pseudomonadati</taxon>
        <taxon>Pseudomonadota</taxon>
        <taxon>Alphaproteobacteria</taxon>
        <taxon>Sphingomonadales</taxon>
        <taxon>Sphingomonadaceae</taxon>
        <taxon>Sphingomonas</taxon>
    </lineage>
</organism>
<keyword evidence="3" id="KW-0449">Lipoprotein</keyword>
<proteinExistence type="predicted"/>
<sequence>MNLMSNAARALIPVAIVATLSAAAPAATTGDLRAVETSLGATRSMTADFLQTDGKGRQIAGTLSLKRPGKIRFAYGGGVNALLVADGTTLHYLDYDVAQHSKWAIGKSPLAVLLAPNPDLERIARLVPSNNSQVVVVRARDTRRPEFGTLVLAFIRSSAAPGGLRLEGWTAIDAQNKKTTVRLTNQRYNVAVPDSAFGFTEPKRKKA</sequence>
<dbReference type="Proteomes" id="UP001165383">
    <property type="component" value="Unassembled WGS sequence"/>
</dbReference>
<name>A0ABT0SB34_9SPHN</name>
<feature type="chain" id="PRO_5045720204" evidence="2">
    <location>
        <begin position="27"/>
        <end position="207"/>
    </location>
</feature>
<evidence type="ECO:0000256" key="1">
    <source>
        <dbReference type="ARBA" id="ARBA00022729"/>
    </source>
</evidence>
<feature type="signal peptide" evidence="2">
    <location>
        <begin position="1"/>
        <end position="26"/>
    </location>
</feature>
<dbReference type="PANTHER" id="PTHR35869">
    <property type="entry name" value="OUTER-MEMBRANE LIPOPROTEIN CARRIER PROTEIN"/>
    <property type="match status" value="1"/>
</dbReference>